<accession>A0A4R0GMF9</accession>
<feature type="transmembrane region" description="Helical" evidence="1">
    <location>
        <begin position="52"/>
        <end position="72"/>
    </location>
</feature>
<keyword evidence="3" id="KW-1185">Reference proteome</keyword>
<dbReference type="EMBL" id="SJJR01000005">
    <property type="protein sequence ID" value="TCB98077.1"/>
    <property type="molecule type" value="Genomic_DNA"/>
</dbReference>
<dbReference type="RefSeq" id="WP_131303453.1">
    <property type="nucleotide sequence ID" value="NZ_SJJR01000005.1"/>
</dbReference>
<feature type="transmembrane region" description="Helical" evidence="1">
    <location>
        <begin position="27"/>
        <end position="45"/>
    </location>
</feature>
<evidence type="ECO:0000256" key="1">
    <source>
        <dbReference type="SAM" id="Phobius"/>
    </source>
</evidence>
<reference evidence="2 3" key="1">
    <citation type="submission" date="2019-02" db="EMBL/GenBank/DDBJ databases">
        <title>Jishengella sp. nov., isolated from a root of Zingiber montanum.</title>
        <authorList>
            <person name="Kuncharoen N."/>
            <person name="Kudo T."/>
            <person name="Masahiro Y."/>
            <person name="Ohkuma M."/>
            <person name="Tanasupawat S."/>
        </authorList>
    </citation>
    <scope>NUCLEOTIDE SEQUENCE [LARGE SCALE GENOMIC DNA]</scope>
    <source>
        <strain evidence="2 3">PLAI 1-1</strain>
    </source>
</reference>
<evidence type="ECO:0000313" key="3">
    <source>
        <dbReference type="Proteomes" id="UP000292274"/>
    </source>
</evidence>
<name>A0A4R0GMF9_9ACTN</name>
<comment type="caution">
    <text evidence="2">The sequence shown here is derived from an EMBL/GenBank/DDBJ whole genome shotgun (WGS) entry which is preliminary data.</text>
</comment>
<dbReference type="Proteomes" id="UP000292274">
    <property type="component" value="Unassembled WGS sequence"/>
</dbReference>
<keyword evidence="1" id="KW-1133">Transmembrane helix</keyword>
<protein>
    <submittedName>
        <fullName evidence="2">Uncharacterized protein</fullName>
    </submittedName>
</protein>
<organism evidence="2 3">
    <name type="scientific">Micromonospora zingiberis</name>
    <dbReference type="NCBI Taxonomy" id="2053011"/>
    <lineage>
        <taxon>Bacteria</taxon>
        <taxon>Bacillati</taxon>
        <taxon>Actinomycetota</taxon>
        <taxon>Actinomycetes</taxon>
        <taxon>Micromonosporales</taxon>
        <taxon>Micromonosporaceae</taxon>
        <taxon>Micromonospora</taxon>
    </lineage>
</organism>
<keyword evidence="1" id="KW-0472">Membrane</keyword>
<keyword evidence="1" id="KW-0812">Transmembrane</keyword>
<evidence type="ECO:0000313" key="2">
    <source>
        <dbReference type="EMBL" id="TCB98077.1"/>
    </source>
</evidence>
<gene>
    <name evidence="2" type="ORF">E0H26_10880</name>
</gene>
<proteinExistence type="predicted"/>
<dbReference type="AlphaFoldDB" id="A0A4R0GMF9"/>
<sequence>MLLGIGFAAYWFWYEDAEITRSVVQSVAAWIVVPTVLACGLLFLVGRGMSTVLYRFAALVAILLAGCATVMGDHRVLIVQTSVQVAFALLISKPPESAAS</sequence>